<dbReference type="AlphaFoldDB" id="A0A6C0JKK4"/>
<sequence>MSSTNVLPLRAISLISEYSRPLTRPDWRKSKPIITTYRLYLYVKQVIDFNNFTQYNSLYHIVLWGINGTEWYYAYYYTKCFGYNHYINHFNNVLTLDVDGIQDASTQFTIHDILYNSI</sequence>
<protein>
    <submittedName>
        <fullName evidence="1">Uncharacterized protein</fullName>
    </submittedName>
</protein>
<proteinExistence type="predicted"/>
<reference evidence="1" key="1">
    <citation type="journal article" date="2020" name="Nature">
        <title>Giant virus diversity and host interactions through global metagenomics.</title>
        <authorList>
            <person name="Schulz F."/>
            <person name="Roux S."/>
            <person name="Paez-Espino D."/>
            <person name="Jungbluth S."/>
            <person name="Walsh D.A."/>
            <person name="Denef V.J."/>
            <person name="McMahon K.D."/>
            <person name="Konstantinidis K.T."/>
            <person name="Eloe-Fadrosh E.A."/>
            <person name="Kyrpides N.C."/>
            <person name="Woyke T."/>
        </authorList>
    </citation>
    <scope>NUCLEOTIDE SEQUENCE</scope>
    <source>
        <strain evidence="1">GVMAG-M-3300027736-24</strain>
    </source>
</reference>
<organism evidence="1">
    <name type="scientific">viral metagenome</name>
    <dbReference type="NCBI Taxonomy" id="1070528"/>
    <lineage>
        <taxon>unclassified sequences</taxon>
        <taxon>metagenomes</taxon>
        <taxon>organismal metagenomes</taxon>
    </lineage>
</organism>
<name>A0A6C0JKK4_9ZZZZ</name>
<dbReference type="EMBL" id="MN740417">
    <property type="protein sequence ID" value="QHU05571.1"/>
    <property type="molecule type" value="Genomic_DNA"/>
</dbReference>
<evidence type="ECO:0000313" key="1">
    <source>
        <dbReference type="EMBL" id="QHU05571.1"/>
    </source>
</evidence>
<accession>A0A6C0JKK4</accession>